<dbReference type="InterPro" id="IPR006620">
    <property type="entry name" value="Pro_4_hyd_alph"/>
</dbReference>
<dbReference type="GO" id="GO:0071456">
    <property type="term" value="P:cellular response to hypoxia"/>
    <property type="evidence" value="ECO:0007669"/>
    <property type="project" value="TreeGrafter"/>
</dbReference>
<keyword evidence="2" id="KW-0479">Metal-binding</keyword>
<organism evidence="9 10">
    <name type="scientific">Tetradesmus obliquus</name>
    <name type="common">Green alga</name>
    <name type="synonym">Acutodesmus obliquus</name>
    <dbReference type="NCBI Taxonomy" id="3088"/>
    <lineage>
        <taxon>Eukaryota</taxon>
        <taxon>Viridiplantae</taxon>
        <taxon>Chlorophyta</taxon>
        <taxon>core chlorophytes</taxon>
        <taxon>Chlorophyceae</taxon>
        <taxon>CS clade</taxon>
        <taxon>Sphaeropleales</taxon>
        <taxon>Scenedesmaceae</taxon>
        <taxon>Tetradesmus</taxon>
    </lineage>
</organism>
<comment type="cofactor">
    <cofactor evidence="1">
        <name>L-ascorbate</name>
        <dbReference type="ChEBI" id="CHEBI:38290"/>
    </cofactor>
</comment>
<dbReference type="GO" id="GO:0008198">
    <property type="term" value="F:ferrous iron binding"/>
    <property type="evidence" value="ECO:0007669"/>
    <property type="project" value="TreeGrafter"/>
</dbReference>
<dbReference type="InterPro" id="IPR005123">
    <property type="entry name" value="Oxoglu/Fe-dep_dioxygenase_dom"/>
</dbReference>
<evidence type="ECO:0000313" key="9">
    <source>
        <dbReference type="EMBL" id="SZX77412.1"/>
    </source>
</evidence>
<dbReference type="STRING" id="3088.A0A383WJL7"/>
<dbReference type="GO" id="GO:0031543">
    <property type="term" value="F:peptidyl-proline dioxygenase activity"/>
    <property type="evidence" value="ECO:0007669"/>
    <property type="project" value="TreeGrafter"/>
</dbReference>
<evidence type="ECO:0000256" key="2">
    <source>
        <dbReference type="ARBA" id="ARBA00022723"/>
    </source>
</evidence>
<gene>
    <name evidence="9" type="ORF">BQ4739_LOCUS17765</name>
</gene>
<sequence>MLQALRGSAVRFGTVNGVLQRLLAVSQQHQTARSLQQSEGLQHAVDKLAKTPWPSQPWAVGSSRRLQTDARLPLERLQEAITPEVCAELNAKGYAVVDGVFGPISAHRLELELMHVHQAGLMHLNHTHLVAKGETQLLAKSQVMEAELTLEAAVREAAPLVAQLDADRRLATMLNLFLPQLRLDSAAIKMQHNEGGGGCFPMHFDSDELLDGRRVTAIFYLNQHWKPSHGGQLRLYPFPAPPVDIDPLQDRLVLFATTRMLHRVLPSRAPRSCFTIWLSEGRSKAAGVAPKPLLPPPDSGQPSEALWRFLMQPAVRQHVCKLAYADEWERSILESHPACEATEGALDKHRQEVAAISKALSKFQPGLGQLLSAAAVLDAASRASQAAATAGEGEGSASSSSSSSSGDAAGCVSGPTEEQLQEAVALLQQVAAHVKWF</sequence>
<dbReference type="Gene3D" id="2.60.120.620">
    <property type="entry name" value="q2cbj1_9rhob like domain"/>
    <property type="match status" value="1"/>
</dbReference>
<protein>
    <recommendedName>
        <fullName evidence="8">Fe2OG dioxygenase domain-containing protein</fullName>
    </recommendedName>
</protein>
<dbReference type="GO" id="GO:0031418">
    <property type="term" value="F:L-ascorbic acid binding"/>
    <property type="evidence" value="ECO:0007669"/>
    <property type="project" value="UniProtKB-KW"/>
</dbReference>
<reference evidence="9 10" key="1">
    <citation type="submission" date="2016-10" db="EMBL/GenBank/DDBJ databases">
        <authorList>
            <person name="Cai Z."/>
        </authorList>
    </citation>
    <scope>NUCLEOTIDE SEQUENCE [LARGE SCALE GENOMIC DNA]</scope>
</reference>
<feature type="domain" description="Fe2OG dioxygenase" evidence="8">
    <location>
        <begin position="165"/>
        <end position="280"/>
    </location>
</feature>
<evidence type="ECO:0000256" key="1">
    <source>
        <dbReference type="ARBA" id="ARBA00001961"/>
    </source>
</evidence>
<dbReference type="PANTHER" id="PTHR12907">
    <property type="entry name" value="EGL NINE HOMOLOG-RELATED"/>
    <property type="match status" value="1"/>
</dbReference>
<dbReference type="SMART" id="SM00702">
    <property type="entry name" value="P4Hc"/>
    <property type="match status" value="1"/>
</dbReference>
<keyword evidence="3" id="KW-0847">Vitamin C</keyword>
<name>A0A383WJL7_TETOB</name>
<dbReference type="Pfam" id="PF13640">
    <property type="entry name" value="2OG-FeII_Oxy_3"/>
    <property type="match status" value="1"/>
</dbReference>
<dbReference type="PANTHER" id="PTHR12907:SF26">
    <property type="entry name" value="HIF PROLYL HYDROXYLASE, ISOFORM C"/>
    <property type="match status" value="1"/>
</dbReference>
<evidence type="ECO:0000256" key="3">
    <source>
        <dbReference type="ARBA" id="ARBA00022896"/>
    </source>
</evidence>
<evidence type="ECO:0000256" key="4">
    <source>
        <dbReference type="ARBA" id="ARBA00022964"/>
    </source>
</evidence>
<feature type="region of interest" description="Disordered" evidence="7">
    <location>
        <begin position="388"/>
        <end position="414"/>
    </location>
</feature>
<evidence type="ECO:0000313" key="10">
    <source>
        <dbReference type="Proteomes" id="UP000256970"/>
    </source>
</evidence>
<keyword evidence="10" id="KW-1185">Reference proteome</keyword>
<keyword evidence="5" id="KW-0560">Oxidoreductase</keyword>
<accession>A0A383WJL7</accession>
<evidence type="ECO:0000259" key="8">
    <source>
        <dbReference type="PROSITE" id="PS51471"/>
    </source>
</evidence>
<dbReference type="InterPro" id="IPR044862">
    <property type="entry name" value="Pro_4_hyd_alph_FE2OG_OXY"/>
</dbReference>
<dbReference type="PROSITE" id="PS51471">
    <property type="entry name" value="FE2OG_OXY"/>
    <property type="match status" value="1"/>
</dbReference>
<dbReference type="Proteomes" id="UP000256970">
    <property type="component" value="Unassembled WGS sequence"/>
</dbReference>
<keyword evidence="6" id="KW-0408">Iron</keyword>
<dbReference type="InterPro" id="IPR051559">
    <property type="entry name" value="HIF_prolyl_hydroxylases"/>
</dbReference>
<dbReference type="EMBL" id="FNXT01001284">
    <property type="protein sequence ID" value="SZX77412.1"/>
    <property type="molecule type" value="Genomic_DNA"/>
</dbReference>
<keyword evidence="4" id="KW-0223">Dioxygenase</keyword>
<evidence type="ECO:0000256" key="6">
    <source>
        <dbReference type="ARBA" id="ARBA00023004"/>
    </source>
</evidence>
<evidence type="ECO:0000256" key="5">
    <source>
        <dbReference type="ARBA" id="ARBA00023002"/>
    </source>
</evidence>
<proteinExistence type="predicted"/>
<evidence type="ECO:0000256" key="7">
    <source>
        <dbReference type="SAM" id="MobiDB-lite"/>
    </source>
</evidence>
<dbReference type="AlphaFoldDB" id="A0A383WJL7"/>